<feature type="chain" id="PRO_5009318530" evidence="4">
    <location>
        <begin position="17"/>
        <end position="703"/>
    </location>
</feature>
<evidence type="ECO:0000313" key="7">
    <source>
        <dbReference type="WBParaSite" id="maker-unitig_12997-snap-gene-0.2-mRNA-1"/>
    </source>
</evidence>
<keyword evidence="2" id="KW-0597">Phosphoprotein</keyword>
<feature type="signal peptide" evidence="4">
    <location>
        <begin position="1"/>
        <end position="16"/>
    </location>
</feature>
<feature type="compositionally biased region" description="Low complexity" evidence="3">
    <location>
        <begin position="622"/>
        <end position="632"/>
    </location>
</feature>
<dbReference type="InterPro" id="IPR032732">
    <property type="entry name" value="SPATA6_N"/>
</dbReference>
<evidence type="ECO:0000313" key="6">
    <source>
        <dbReference type="Proteomes" id="UP000095280"/>
    </source>
</evidence>
<dbReference type="GO" id="GO:0032027">
    <property type="term" value="F:myosin light chain binding"/>
    <property type="evidence" value="ECO:0007669"/>
    <property type="project" value="InterPro"/>
</dbReference>
<evidence type="ECO:0000256" key="4">
    <source>
        <dbReference type="SAM" id="SignalP"/>
    </source>
</evidence>
<organism evidence="6 7">
    <name type="scientific">Macrostomum lignano</name>
    <dbReference type="NCBI Taxonomy" id="282301"/>
    <lineage>
        <taxon>Eukaryota</taxon>
        <taxon>Metazoa</taxon>
        <taxon>Spiralia</taxon>
        <taxon>Lophotrochozoa</taxon>
        <taxon>Platyhelminthes</taxon>
        <taxon>Rhabditophora</taxon>
        <taxon>Macrostomorpha</taxon>
        <taxon>Macrostomida</taxon>
        <taxon>Macrostomidae</taxon>
        <taxon>Macrostomum</taxon>
    </lineage>
</organism>
<evidence type="ECO:0000259" key="5">
    <source>
        <dbReference type="Pfam" id="PF14909"/>
    </source>
</evidence>
<feature type="domain" description="Spermatogenesis-associated protein 6 N-terminal" evidence="5">
    <location>
        <begin position="325"/>
        <end position="464"/>
    </location>
</feature>
<feature type="compositionally biased region" description="Basic and acidic residues" evidence="3">
    <location>
        <begin position="565"/>
        <end position="575"/>
    </location>
</feature>
<accession>A0A1I8F1U2</accession>
<evidence type="ECO:0000256" key="2">
    <source>
        <dbReference type="ARBA" id="ARBA00022553"/>
    </source>
</evidence>
<name>A0A1I8F1U2_9PLAT</name>
<proteinExistence type="inferred from homology"/>
<reference evidence="7" key="1">
    <citation type="submission" date="2016-11" db="UniProtKB">
        <authorList>
            <consortium name="WormBaseParasite"/>
        </authorList>
    </citation>
    <scope>IDENTIFICATION</scope>
</reference>
<feature type="compositionally biased region" description="Low complexity" evidence="3">
    <location>
        <begin position="479"/>
        <end position="490"/>
    </location>
</feature>
<dbReference type="AlphaFoldDB" id="A0A1I8F1U2"/>
<dbReference type="PANTHER" id="PTHR16435">
    <property type="entry name" value="SPERMATOGENESIS-ASSOCIATED PROTEIN 6 SPATA6"/>
    <property type="match status" value="1"/>
</dbReference>
<dbReference type="InterPro" id="IPR042769">
    <property type="entry name" value="SPATA6_fam"/>
</dbReference>
<dbReference type="Pfam" id="PF14909">
    <property type="entry name" value="SPATA6"/>
    <property type="match status" value="1"/>
</dbReference>
<comment type="similarity">
    <text evidence="1">Belongs to the SPATA6 family.</text>
</comment>
<dbReference type="GO" id="GO:0120212">
    <property type="term" value="C:sperm head-tail coupling apparatus"/>
    <property type="evidence" value="ECO:0007669"/>
    <property type="project" value="InterPro"/>
</dbReference>
<feature type="region of interest" description="Disordered" evidence="3">
    <location>
        <begin position="467"/>
        <end position="639"/>
    </location>
</feature>
<protein>
    <submittedName>
        <fullName evidence="7">SPATA6 domain-containing protein</fullName>
    </submittedName>
</protein>
<feature type="compositionally biased region" description="Basic and acidic residues" evidence="3">
    <location>
        <begin position="503"/>
        <end position="517"/>
    </location>
</feature>
<dbReference type="WBParaSite" id="maker-unitig_12997-snap-gene-0.2-mRNA-1">
    <property type="protein sequence ID" value="maker-unitig_12997-snap-gene-0.2-mRNA-1"/>
    <property type="gene ID" value="maker-unitig_12997-snap-gene-0.2"/>
</dbReference>
<dbReference type="GO" id="GO:0007283">
    <property type="term" value="P:spermatogenesis"/>
    <property type="evidence" value="ECO:0007669"/>
    <property type="project" value="InterPro"/>
</dbReference>
<dbReference type="Proteomes" id="UP000095280">
    <property type="component" value="Unplaced"/>
</dbReference>
<sequence length="703" mass="77976">PILLFSLLSLAQLVHSRSPPGLWHRLSSPQCLPENLAVRATKIQRGIIECLDYGASSKLLVAQFDSDTRQCSLFQYTAVCHLIDGLAAAESSQSRRCAAFANDRAAKFLTLSRKLMLGVGSKLRAAWVMSDDADASRSNLVCGQTQQWMSENVEWSSEGAKLDGVSSKMWLGERGVRERAAGTHVATQAQATVRVEATLLESLQLQLKALCAGFWDGWTGGWGLYFFRVGVTSASPSSRDFFSNSGFVPRSAVSAGPQRNSAEPTCRCIRLGFRPADPRMLKGTVQAKKRLNRFFKYLHRSISRNIPAADLAAQMSGSSGYKCSLELNLELVSSPGTQLPNRDLLYVVVEAFSQAKRTRLLDAVFPLCVHERFRFERCFWTARDSREVADLLADSVVTVELRQVTDVYLGGCLLAYLKTDACNFFQPPTAGGSFKSGDRTLTLNRTVDFPGPGPRIEFDTRATIEELPGRSSGAGGSGLNSSLGLLNGDGNSRRPRSSGPARPSDRVRRAAHFEDAATGRPQPQPDAGALRRHRPPTAVCCAPRRRLAGQSEADAARQFPRQQRRGIDGDGEAPRRSGSRQRLRSTSPGALTKRRSSRSAADGLDDSGFGSTGGSRRRDRSPSPAAAPTKSALGRRYPSLSSLPPTAYPPYYPYYYDPYYYRYYPYYYYYPYYRRYRYPYYMDDLDLLELDLRMARLRRLGVY</sequence>
<evidence type="ECO:0000256" key="3">
    <source>
        <dbReference type="SAM" id="MobiDB-lite"/>
    </source>
</evidence>
<keyword evidence="6" id="KW-1185">Reference proteome</keyword>
<dbReference type="PANTHER" id="PTHR16435:SF6">
    <property type="entry name" value="IP09370P"/>
    <property type="match status" value="1"/>
</dbReference>
<keyword evidence="4" id="KW-0732">Signal</keyword>
<evidence type="ECO:0000256" key="1">
    <source>
        <dbReference type="ARBA" id="ARBA00006215"/>
    </source>
</evidence>